<organism evidence="2 3">
    <name type="scientific">Cuscuta campestris</name>
    <dbReference type="NCBI Taxonomy" id="132261"/>
    <lineage>
        <taxon>Eukaryota</taxon>
        <taxon>Viridiplantae</taxon>
        <taxon>Streptophyta</taxon>
        <taxon>Embryophyta</taxon>
        <taxon>Tracheophyta</taxon>
        <taxon>Spermatophyta</taxon>
        <taxon>Magnoliopsida</taxon>
        <taxon>eudicotyledons</taxon>
        <taxon>Gunneridae</taxon>
        <taxon>Pentapetalae</taxon>
        <taxon>asterids</taxon>
        <taxon>lamiids</taxon>
        <taxon>Solanales</taxon>
        <taxon>Convolvulaceae</taxon>
        <taxon>Cuscuteae</taxon>
        <taxon>Cuscuta</taxon>
        <taxon>Cuscuta subgen. Grammica</taxon>
        <taxon>Cuscuta sect. Cleistogrammica</taxon>
    </lineage>
</organism>
<dbReference type="AlphaFoldDB" id="A0A484MR63"/>
<sequence>MGMRAANCGGDDGDSVDRGGVNGRTGSNNVDGGRINSDGSRRLGQWSDSDDSNDDGGRSGDSDMWAPDLFLLACNLLFASFCEYWPRHGMASGAATGRKTTWDLEATYPAKKGVAKKRGSVLYPTH</sequence>
<evidence type="ECO:0000313" key="3">
    <source>
        <dbReference type="Proteomes" id="UP000595140"/>
    </source>
</evidence>
<name>A0A484MR63_9ASTE</name>
<gene>
    <name evidence="2" type="ORF">CCAM_LOCUS32294</name>
</gene>
<evidence type="ECO:0000256" key="1">
    <source>
        <dbReference type="SAM" id="MobiDB-lite"/>
    </source>
</evidence>
<evidence type="ECO:0000313" key="2">
    <source>
        <dbReference type="EMBL" id="VFQ90518.1"/>
    </source>
</evidence>
<reference evidence="2 3" key="1">
    <citation type="submission" date="2018-04" db="EMBL/GenBank/DDBJ databases">
        <authorList>
            <person name="Vogel A."/>
        </authorList>
    </citation>
    <scope>NUCLEOTIDE SEQUENCE [LARGE SCALE GENOMIC DNA]</scope>
</reference>
<dbReference type="EMBL" id="OOIL02004148">
    <property type="protein sequence ID" value="VFQ90518.1"/>
    <property type="molecule type" value="Genomic_DNA"/>
</dbReference>
<protein>
    <submittedName>
        <fullName evidence="2">Uncharacterized protein</fullName>
    </submittedName>
</protein>
<accession>A0A484MR63</accession>
<proteinExistence type="predicted"/>
<feature type="region of interest" description="Disordered" evidence="1">
    <location>
        <begin position="1"/>
        <end position="60"/>
    </location>
</feature>
<keyword evidence="3" id="KW-1185">Reference proteome</keyword>
<dbReference type="Proteomes" id="UP000595140">
    <property type="component" value="Unassembled WGS sequence"/>
</dbReference>